<feature type="chain" id="PRO_5019526624" evidence="1">
    <location>
        <begin position="32"/>
        <end position="162"/>
    </location>
</feature>
<dbReference type="Proteomes" id="UP000280298">
    <property type="component" value="Chromosome"/>
</dbReference>
<name>A0A3S9MAG7_9ACTN</name>
<keyword evidence="1" id="KW-0732">Signal</keyword>
<protein>
    <submittedName>
        <fullName evidence="2">Uncharacterized protein</fullName>
    </submittedName>
</protein>
<organism evidence="2 3">
    <name type="scientific">Streptomyces cyaneochromogenes</name>
    <dbReference type="NCBI Taxonomy" id="2496836"/>
    <lineage>
        <taxon>Bacteria</taxon>
        <taxon>Bacillati</taxon>
        <taxon>Actinomycetota</taxon>
        <taxon>Actinomycetes</taxon>
        <taxon>Kitasatosporales</taxon>
        <taxon>Streptomycetaceae</taxon>
        <taxon>Streptomyces</taxon>
    </lineage>
</organism>
<evidence type="ECO:0000256" key="1">
    <source>
        <dbReference type="SAM" id="SignalP"/>
    </source>
</evidence>
<sequence length="162" mass="17072">MNDTRISRKKATLAAGLTAAALLGAFATSQAADATGASSDDAGKAGRAVAAPHVLNFYGEEYADTGHPERRPTNLVLSEFTHIDNVKWKQWGAKEAVGTGDVSGMWCLPDCLDKPLKGTVTLSDPKTVNGKTYYSAFTLKLSGNPGTYDSEDLQGKHALATP</sequence>
<keyword evidence="3" id="KW-1185">Reference proteome</keyword>
<feature type="signal peptide" evidence="1">
    <location>
        <begin position="1"/>
        <end position="31"/>
    </location>
</feature>
<reference evidence="2 3" key="1">
    <citation type="journal article" date="2019" name="Int. J. Syst. Evol. Microbiol.">
        <title>Streptomyces cyaneochromogenes sp. nov., a blue pigment-producing actinomycete from manganese-contaminated soil.</title>
        <authorList>
            <person name="Tang X."/>
            <person name="Zhao J."/>
            <person name="Li K."/>
            <person name="Chen Z."/>
            <person name="Sun Y."/>
            <person name="Gao J."/>
        </authorList>
    </citation>
    <scope>NUCLEOTIDE SEQUENCE [LARGE SCALE GENOMIC DNA]</scope>
    <source>
        <strain evidence="2 3">MK-45</strain>
    </source>
</reference>
<proteinExistence type="predicted"/>
<accession>A0A3S9MAG7</accession>
<dbReference type="EMBL" id="CP034539">
    <property type="protein sequence ID" value="AZQ36151.1"/>
    <property type="molecule type" value="Genomic_DNA"/>
</dbReference>
<dbReference type="RefSeq" id="WP_126393607.1">
    <property type="nucleotide sequence ID" value="NZ_CP034539.1"/>
</dbReference>
<dbReference type="KEGG" id="scya:EJ357_23920"/>
<dbReference type="OrthoDB" id="4205682at2"/>
<evidence type="ECO:0000313" key="2">
    <source>
        <dbReference type="EMBL" id="AZQ36151.1"/>
    </source>
</evidence>
<dbReference type="AlphaFoldDB" id="A0A3S9MAG7"/>
<gene>
    <name evidence="2" type="ORF">EJ357_23920</name>
</gene>
<evidence type="ECO:0000313" key="3">
    <source>
        <dbReference type="Proteomes" id="UP000280298"/>
    </source>
</evidence>